<dbReference type="CDD" id="cd01879">
    <property type="entry name" value="FeoB"/>
    <property type="match status" value="1"/>
</dbReference>
<evidence type="ECO:0000256" key="13">
    <source>
        <dbReference type="NCBIfam" id="TIGR00437"/>
    </source>
</evidence>
<accession>A0ABS9MH86</accession>
<dbReference type="RefSeq" id="WP_237966534.1">
    <property type="nucleotide sequence ID" value="NZ_JAKNHQ010000004.1"/>
</dbReference>
<keyword evidence="10" id="KW-0406">Ion transport</keyword>
<protein>
    <recommendedName>
        <fullName evidence="13 14">Ferrous iron transport protein B</fullName>
    </recommendedName>
</protein>
<dbReference type="PANTHER" id="PTHR43185">
    <property type="entry name" value="FERROUS IRON TRANSPORT PROTEIN B"/>
    <property type="match status" value="1"/>
</dbReference>
<evidence type="ECO:0000256" key="5">
    <source>
        <dbReference type="ARBA" id="ARBA00022496"/>
    </source>
</evidence>
<proteinExistence type="inferred from homology"/>
<dbReference type="PROSITE" id="PS51711">
    <property type="entry name" value="G_FEOB"/>
    <property type="match status" value="1"/>
</dbReference>
<keyword evidence="7" id="KW-0547">Nucleotide-binding</keyword>
<keyword evidence="11 14" id="KW-0342">GTP-binding</keyword>
<feature type="transmembrane region" description="Helical" evidence="14">
    <location>
        <begin position="459"/>
        <end position="478"/>
    </location>
</feature>
<keyword evidence="3 14" id="KW-0813">Transport</keyword>
<keyword evidence="17" id="KW-1185">Reference proteome</keyword>
<feature type="transmembrane region" description="Helical" evidence="14">
    <location>
        <begin position="401"/>
        <end position="421"/>
    </location>
</feature>
<feature type="transmembrane region" description="Helical" evidence="14">
    <location>
        <begin position="516"/>
        <end position="539"/>
    </location>
</feature>
<evidence type="ECO:0000256" key="10">
    <source>
        <dbReference type="ARBA" id="ARBA00023065"/>
    </source>
</evidence>
<comment type="function">
    <text evidence="1 14">Probable transporter of a GTP-driven Fe(2+) uptake system.</text>
</comment>
<organism evidence="16 17">
    <name type="scientific">Anaeromassilibacillus senegalensis</name>
    <dbReference type="NCBI Taxonomy" id="1673717"/>
    <lineage>
        <taxon>Bacteria</taxon>
        <taxon>Bacillati</taxon>
        <taxon>Bacillota</taxon>
        <taxon>Clostridia</taxon>
        <taxon>Eubacteriales</taxon>
        <taxon>Acutalibacteraceae</taxon>
        <taxon>Anaeromassilibacillus</taxon>
    </lineage>
</organism>
<feature type="transmembrane region" description="Helical" evidence="14">
    <location>
        <begin position="586"/>
        <end position="606"/>
    </location>
</feature>
<evidence type="ECO:0000256" key="8">
    <source>
        <dbReference type="ARBA" id="ARBA00022989"/>
    </source>
</evidence>
<dbReference type="Pfam" id="PF07664">
    <property type="entry name" value="FeoB_C"/>
    <property type="match status" value="1"/>
</dbReference>
<evidence type="ECO:0000256" key="12">
    <source>
        <dbReference type="ARBA" id="ARBA00023136"/>
    </source>
</evidence>
<comment type="similarity">
    <text evidence="14">Belongs to the TRAFAC class TrmE-Era-EngA-EngB-Septin-like GTPase superfamily. FeoB GTPase (TC 9.A.8) family.</text>
</comment>
<comment type="subcellular location">
    <subcellularLocation>
        <location evidence="2 14">Cell membrane</location>
        <topology evidence="2 14">Multi-pass membrane protein</topology>
    </subcellularLocation>
</comment>
<feature type="transmembrane region" description="Helical" evidence="14">
    <location>
        <begin position="335"/>
        <end position="358"/>
    </location>
</feature>
<evidence type="ECO:0000256" key="6">
    <source>
        <dbReference type="ARBA" id="ARBA00022692"/>
    </source>
</evidence>
<dbReference type="NCBIfam" id="TIGR00437">
    <property type="entry name" value="feoB"/>
    <property type="match status" value="1"/>
</dbReference>
<name>A0ABS9MH86_9FIRM</name>
<evidence type="ECO:0000259" key="15">
    <source>
        <dbReference type="PROSITE" id="PS51711"/>
    </source>
</evidence>
<feature type="transmembrane region" description="Helical" evidence="14">
    <location>
        <begin position="226"/>
        <end position="248"/>
    </location>
</feature>
<evidence type="ECO:0000313" key="17">
    <source>
        <dbReference type="Proteomes" id="UP001298681"/>
    </source>
</evidence>
<dbReference type="Pfam" id="PF02421">
    <property type="entry name" value="FeoB_N"/>
    <property type="match status" value="1"/>
</dbReference>
<dbReference type="NCBIfam" id="TIGR00231">
    <property type="entry name" value="small_GTP"/>
    <property type="match status" value="1"/>
</dbReference>
<evidence type="ECO:0000313" key="16">
    <source>
        <dbReference type="EMBL" id="MCG4610174.1"/>
    </source>
</evidence>
<evidence type="ECO:0000256" key="9">
    <source>
        <dbReference type="ARBA" id="ARBA00023004"/>
    </source>
</evidence>
<dbReference type="InterPro" id="IPR027417">
    <property type="entry name" value="P-loop_NTPase"/>
</dbReference>
<evidence type="ECO:0000256" key="4">
    <source>
        <dbReference type="ARBA" id="ARBA00022475"/>
    </source>
</evidence>
<comment type="caution">
    <text evidence="16">The sequence shown here is derived from an EMBL/GenBank/DDBJ whole genome shotgun (WGS) entry which is preliminary data.</text>
</comment>
<evidence type="ECO:0000256" key="11">
    <source>
        <dbReference type="ARBA" id="ARBA00023134"/>
    </source>
</evidence>
<dbReference type="InterPro" id="IPR003373">
    <property type="entry name" value="Fe2_transport_prot-B"/>
</dbReference>
<dbReference type="InterPro" id="IPR011642">
    <property type="entry name" value="Gate_dom"/>
</dbReference>
<dbReference type="PANTHER" id="PTHR43185:SF1">
    <property type="entry name" value="FE(2+) TRANSPORTER FEOB"/>
    <property type="match status" value="1"/>
</dbReference>
<evidence type="ECO:0000256" key="2">
    <source>
        <dbReference type="ARBA" id="ARBA00004651"/>
    </source>
</evidence>
<feature type="transmembrane region" description="Helical" evidence="14">
    <location>
        <begin position="551"/>
        <end position="574"/>
    </location>
</feature>
<gene>
    <name evidence="16" type="primary">feoB</name>
    <name evidence="16" type="ORF">L0P57_04395</name>
</gene>
<feature type="transmembrane region" description="Helical" evidence="14">
    <location>
        <begin position="286"/>
        <end position="315"/>
    </location>
</feature>
<dbReference type="InterPro" id="IPR050860">
    <property type="entry name" value="FeoB_GTPase"/>
</dbReference>
<dbReference type="InterPro" id="IPR030389">
    <property type="entry name" value="G_FEOB_dom"/>
</dbReference>
<sequence length="617" mass="68013">MQEGEKKLRVVLAGNPNCGKTTLFNRLTGDHQYVGNWPGVTVEKKTGGRRVHGVQLEITDLPGVYSLTPNSPEEMIADRLLQRGEMEVVIDVVDATNLERNLYLTMQLLERRLPVVVALNLMDELRREGGSINRPALEKALGVPIIPISAATGEGMEELLSGVVHRGEMSSSCARPLYPIPAPDMPDYEEQLAKRRYGAAEYAVKQGLLFKKHPGKRLSDRVDAIVMHRFFAIPLFLVLIFLVFYLTFGSVGAFFSEGLSAGFVAVSKHVEWLLTMAGASEWVRSLVVEGILAGLGAVSAFFPQIVLLFFLLSLLEDSGYMARAAFIMDAPMRKLGLSGKAFVPLLMGFGCTVPAAMGTRILENQKDRRLTLLTLPFLSCSAKMPVYSLFIATFFSRWEPVVMFGVYLLGILLGALSAWLFQKTVLKGEEAPFVMELPPYRLPTWKSLRIHVWERVKDFFKRAGTVLLCATVFVWVLRSFSPQLQYVTDSSQSILAVVGGWIAPLFRLCGFADWRAAVSLMAGLVAKEGVVSTMGVLYGGEMGLAGALAEAFAPLSAGSFLLFVLLYTPCVAAISAIHREMGSFKWTAVCVVWQLSVAWYVSALFYQTGMLLLKLFS</sequence>
<keyword evidence="8 14" id="KW-1133">Transmembrane helix</keyword>
<dbReference type="Pfam" id="PF07670">
    <property type="entry name" value="Gate"/>
    <property type="match status" value="2"/>
</dbReference>
<dbReference type="SUPFAM" id="SSF52540">
    <property type="entry name" value="P-loop containing nucleoside triphosphate hydrolases"/>
    <property type="match status" value="1"/>
</dbReference>
<keyword evidence="6 14" id="KW-0812">Transmembrane</keyword>
<evidence type="ECO:0000256" key="1">
    <source>
        <dbReference type="ARBA" id="ARBA00003926"/>
    </source>
</evidence>
<dbReference type="InterPro" id="IPR011640">
    <property type="entry name" value="Fe2_transport_prot_B_C"/>
</dbReference>
<dbReference type="InterPro" id="IPR005225">
    <property type="entry name" value="Small_GTP-bd"/>
</dbReference>
<evidence type="ECO:0000256" key="3">
    <source>
        <dbReference type="ARBA" id="ARBA00022448"/>
    </source>
</evidence>
<keyword evidence="12 14" id="KW-0472">Membrane</keyword>
<dbReference type="Gene3D" id="3.40.50.300">
    <property type="entry name" value="P-loop containing nucleotide triphosphate hydrolases"/>
    <property type="match status" value="1"/>
</dbReference>
<feature type="domain" description="FeoB-type G" evidence="15">
    <location>
        <begin position="7"/>
        <end position="169"/>
    </location>
</feature>
<dbReference type="Proteomes" id="UP001298681">
    <property type="component" value="Unassembled WGS sequence"/>
</dbReference>
<evidence type="ECO:0000256" key="7">
    <source>
        <dbReference type="ARBA" id="ARBA00022741"/>
    </source>
</evidence>
<feature type="transmembrane region" description="Helical" evidence="14">
    <location>
        <begin position="490"/>
        <end position="509"/>
    </location>
</feature>
<keyword evidence="9 14" id="KW-0408">Iron</keyword>
<dbReference type="EMBL" id="JAKNHQ010000004">
    <property type="protein sequence ID" value="MCG4610174.1"/>
    <property type="molecule type" value="Genomic_DNA"/>
</dbReference>
<keyword evidence="4" id="KW-1003">Cell membrane</keyword>
<evidence type="ECO:0000256" key="14">
    <source>
        <dbReference type="RuleBase" id="RU362098"/>
    </source>
</evidence>
<reference evidence="16 17" key="1">
    <citation type="submission" date="2022-01" db="EMBL/GenBank/DDBJ databases">
        <title>Collection of gut derived symbiotic bacterial strains cultured from healthy donors.</title>
        <authorList>
            <person name="Lin H."/>
            <person name="Kohout C."/>
            <person name="Waligurski E."/>
            <person name="Pamer E.G."/>
        </authorList>
    </citation>
    <scope>NUCLEOTIDE SEQUENCE [LARGE SCALE GENOMIC DNA]</scope>
    <source>
        <strain evidence="16 17">DFI.7.58</strain>
    </source>
</reference>
<keyword evidence="5 14" id="KW-0410">Iron transport</keyword>